<protein>
    <submittedName>
        <fullName evidence="2">Uncharacterized protein</fullName>
    </submittedName>
</protein>
<proteinExistence type="predicted"/>
<accession>A0ABP0YWL2</accession>
<dbReference type="Proteomes" id="UP001642487">
    <property type="component" value="Chromosome 6"/>
</dbReference>
<keyword evidence="1" id="KW-1133">Transmembrane helix</keyword>
<keyword evidence="1" id="KW-0472">Membrane</keyword>
<name>A0ABP0YWL2_9ROSI</name>
<sequence length="69" mass="8174">MVFNFWSKLNNFIYDMSRTFDLNPSTEKPRDYFLPQGRLKFGFTRLPQFALDLKFVLFCLCLLISLAIA</sequence>
<reference evidence="2 3" key="1">
    <citation type="submission" date="2024-03" db="EMBL/GenBank/DDBJ databases">
        <authorList>
            <person name="Gkanogiannis A."/>
            <person name="Becerra Lopez-Lavalle L."/>
        </authorList>
    </citation>
    <scope>NUCLEOTIDE SEQUENCE [LARGE SCALE GENOMIC DNA]</scope>
</reference>
<evidence type="ECO:0000256" key="1">
    <source>
        <dbReference type="SAM" id="Phobius"/>
    </source>
</evidence>
<evidence type="ECO:0000313" key="2">
    <source>
        <dbReference type="EMBL" id="CAK9324934.1"/>
    </source>
</evidence>
<dbReference type="EMBL" id="OZ021740">
    <property type="protein sequence ID" value="CAK9324934.1"/>
    <property type="molecule type" value="Genomic_DNA"/>
</dbReference>
<evidence type="ECO:0000313" key="3">
    <source>
        <dbReference type="Proteomes" id="UP001642487"/>
    </source>
</evidence>
<keyword evidence="3" id="KW-1185">Reference proteome</keyword>
<keyword evidence="1" id="KW-0812">Transmembrane</keyword>
<feature type="transmembrane region" description="Helical" evidence="1">
    <location>
        <begin position="49"/>
        <end position="68"/>
    </location>
</feature>
<gene>
    <name evidence="2" type="ORF">CITCOLO1_LOCUS17183</name>
</gene>
<organism evidence="2 3">
    <name type="scientific">Citrullus colocynthis</name>
    <name type="common">colocynth</name>
    <dbReference type="NCBI Taxonomy" id="252529"/>
    <lineage>
        <taxon>Eukaryota</taxon>
        <taxon>Viridiplantae</taxon>
        <taxon>Streptophyta</taxon>
        <taxon>Embryophyta</taxon>
        <taxon>Tracheophyta</taxon>
        <taxon>Spermatophyta</taxon>
        <taxon>Magnoliopsida</taxon>
        <taxon>eudicotyledons</taxon>
        <taxon>Gunneridae</taxon>
        <taxon>Pentapetalae</taxon>
        <taxon>rosids</taxon>
        <taxon>fabids</taxon>
        <taxon>Cucurbitales</taxon>
        <taxon>Cucurbitaceae</taxon>
        <taxon>Benincaseae</taxon>
        <taxon>Citrullus</taxon>
    </lineage>
</organism>